<accession>A0A518DXT6</accession>
<dbReference type="SUPFAM" id="SSF53649">
    <property type="entry name" value="Alkaline phosphatase-like"/>
    <property type="match status" value="1"/>
</dbReference>
<evidence type="ECO:0000313" key="2">
    <source>
        <dbReference type="Proteomes" id="UP000317648"/>
    </source>
</evidence>
<evidence type="ECO:0000313" key="1">
    <source>
        <dbReference type="EMBL" id="QDU96662.1"/>
    </source>
</evidence>
<dbReference type="PANTHER" id="PTHR43737:SF1">
    <property type="entry name" value="DUF1501 DOMAIN-CONTAINING PROTEIN"/>
    <property type="match status" value="1"/>
</dbReference>
<dbReference type="InterPro" id="IPR010869">
    <property type="entry name" value="DUF1501"/>
</dbReference>
<protein>
    <recommendedName>
        <fullName evidence="3">DUF1501 domain-containing protein</fullName>
    </recommendedName>
</protein>
<dbReference type="RefSeq" id="WP_145055276.1">
    <property type="nucleotide sequence ID" value="NZ_CP036433.1"/>
</dbReference>
<dbReference type="KEGG" id="lcre:Pla8534_44830"/>
<name>A0A518DXT6_9BACT</name>
<reference evidence="1 2" key="1">
    <citation type="submission" date="2019-02" db="EMBL/GenBank/DDBJ databases">
        <title>Deep-cultivation of Planctomycetes and their phenomic and genomic characterization uncovers novel biology.</title>
        <authorList>
            <person name="Wiegand S."/>
            <person name="Jogler M."/>
            <person name="Boedeker C."/>
            <person name="Pinto D."/>
            <person name="Vollmers J."/>
            <person name="Rivas-Marin E."/>
            <person name="Kohn T."/>
            <person name="Peeters S.H."/>
            <person name="Heuer A."/>
            <person name="Rast P."/>
            <person name="Oberbeckmann S."/>
            <person name="Bunk B."/>
            <person name="Jeske O."/>
            <person name="Meyerdierks A."/>
            <person name="Storesund J.E."/>
            <person name="Kallscheuer N."/>
            <person name="Luecker S."/>
            <person name="Lage O.M."/>
            <person name="Pohl T."/>
            <person name="Merkel B.J."/>
            <person name="Hornburger P."/>
            <person name="Mueller R.-W."/>
            <person name="Bruemmer F."/>
            <person name="Labrenz M."/>
            <person name="Spormann A.M."/>
            <person name="Op den Camp H."/>
            <person name="Overmann J."/>
            <person name="Amann R."/>
            <person name="Jetten M.S.M."/>
            <person name="Mascher T."/>
            <person name="Medema M.H."/>
            <person name="Devos D.P."/>
            <person name="Kaster A.-K."/>
            <person name="Ovreas L."/>
            <person name="Rohde M."/>
            <person name="Galperin M.Y."/>
            <person name="Jogler C."/>
        </authorList>
    </citation>
    <scope>NUCLEOTIDE SEQUENCE [LARGE SCALE GENOMIC DNA]</scope>
    <source>
        <strain evidence="1 2">Pla85_3_4</strain>
    </source>
</reference>
<sequence>MQCRDAKRTYQMGRRQALQVGTGLFGLSLYDLLHASQAQAAATGRAPKEMSCIFFFLAGGPSHFETFDPKPEAESGIRGLWGPTSTSVPGTFICEKMPQLAQLMHKVALVRSWQGIDGRHDGGSQHVMNGFPTGPESNASRQHYPNMGCLVSALQGARTPGVPPHVGIPVAGRYTDPPGYLGKALAAFDIKRDPLAADFQLSEQLLVGQQRLDDRRQLLSQMDQLSQLADAGGEGLHLHDHAHREAFDTLTSGRLRQAARLEDEPAALRERYGMTAYGQRVLLSRRLIEAGVRFVTINQAVQNEGRTSGTGGTWDNHDGLFEKMLSLDGQPGNLVELDRSLSALIEDLDQRGRLETTLIVVMGEFGRTPRINSKAGRDHYPKAGSVLLAGGGISGGVVVGATDRQGAEPNTVPHSPADFAATIYHALGIDAHRTYFPRKPRPTPIADGHVIKELFV</sequence>
<gene>
    <name evidence="1" type="ORF">Pla8534_44830</name>
</gene>
<proteinExistence type="predicted"/>
<organism evidence="1 2">
    <name type="scientific">Lignipirellula cremea</name>
    <dbReference type="NCBI Taxonomy" id="2528010"/>
    <lineage>
        <taxon>Bacteria</taxon>
        <taxon>Pseudomonadati</taxon>
        <taxon>Planctomycetota</taxon>
        <taxon>Planctomycetia</taxon>
        <taxon>Pirellulales</taxon>
        <taxon>Pirellulaceae</taxon>
        <taxon>Lignipirellula</taxon>
    </lineage>
</organism>
<dbReference type="PANTHER" id="PTHR43737">
    <property type="entry name" value="BLL7424 PROTEIN"/>
    <property type="match status" value="1"/>
</dbReference>
<dbReference type="OrthoDB" id="232459at2"/>
<dbReference type="Pfam" id="PF07394">
    <property type="entry name" value="DUF1501"/>
    <property type="match status" value="1"/>
</dbReference>
<keyword evidence="2" id="KW-1185">Reference proteome</keyword>
<evidence type="ECO:0008006" key="3">
    <source>
        <dbReference type="Google" id="ProtNLM"/>
    </source>
</evidence>
<dbReference type="InterPro" id="IPR017850">
    <property type="entry name" value="Alkaline_phosphatase_core_sf"/>
</dbReference>
<dbReference type="AlphaFoldDB" id="A0A518DXT6"/>
<dbReference type="Proteomes" id="UP000317648">
    <property type="component" value="Chromosome"/>
</dbReference>
<dbReference type="EMBL" id="CP036433">
    <property type="protein sequence ID" value="QDU96662.1"/>
    <property type="molecule type" value="Genomic_DNA"/>
</dbReference>